<dbReference type="EMBL" id="MU802193">
    <property type="protein sequence ID" value="KAJ3980399.1"/>
    <property type="molecule type" value="Genomic_DNA"/>
</dbReference>
<protein>
    <submittedName>
        <fullName evidence="2">Uncharacterized protein</fullName>
    </submittedName>
</protein>
<keyword evidence="1" id="KW-0472">Membrane</keyword>
<organism evidence="2 3">
    <name type="scientific">Lentinula detonsa</name>
    <dbReference type="NCBI Taxonomy" id="2804962"/>
    <lineage>
        <taxon>Eukaryota</taxon>
        <taxon>Fungi</taxon>
        <taxon>Dikarya</taxon>
        <taxon>Basidiomycota</taxon>
        <taxon>Agaricomycotina</taxon>
        <taxon>Agaricomycetes</taxon>
        <taxon>Agaricomycetidae</taxon>
        <taxon>Agaricales</taxon>
        <taxon>Marasmiineae</taxon>
        <taxon>Omphalotaceae</taxon>
        <taxon>Lentinula</taxon>
    </lineage>
</organism>
<evidence type="ECO:0000313" key="3">
    <source>
        <dbReference type="Proteomes" id="UP001163850"/>
    </source>
</evidence>
<name>A0AA38PRM9_9AGAR</name>
<dbReference type="AlphaFoldDB" id="A0AA38PRM9"/>
<reference evidence="2" key="1">
    <citation type="submission" date="2022-08" db="EMBL/GenBank/DDBJ databases">
        <authorList>
            <consortium name="DOE Joint Genome Institute"/>
            <person name="Min B."/>
            <person name="Riley R."/>
            <person name="Sierra-Patev S."/>
            <person name="Naranjo-Ortiz M."/>
            <person name="Looney B."/>
            <person name="Konkel Z."/>
            <person name="Slot J.C."/>
            <person name="Sakamoto Y."/>
            <person name="Steenwyk J.L."/>
            <person name="Rokas A."/>
            <person name="Carro J."/>
            <person name="Camarero S."/>
            <person name="Ferreira P."/>
            <person name="Molpeceres G."/>
            <person name="Ruiz-Duenas F.J."/>
            <person name="Serrano A."/>
            <person name="Henrissat B."/>
            <person name="Drula E."/>
            <person name="Hughes K.W."/>
            <person name="Mata J.L."/>
            <person name="Ishikawa N.K."/>
            <person name="Vargas-Isla R."/>
            <person name="Ushijima S."/>
            <person name="Smith C.A."/>
            <person name="Ahrendt S."/>
            <person name="Andreopoulos W."/>
            <person name="He G."/>
            <person name="Labutti K."/>
            <person name="Lipzen A."/>
            <person name="Ng V."/>
            <person name="Sandor L."/>
            <person name="Barry K."/>
            <person name="Martinez A.T."/>
            <person name="Xiao Y."/>
            <person name="Gibbons J.G."/>
            <person name="Terashima K."/>
            <person name="Hibbett D.S."/>
            <person name="Grigoriev I.V."/>
        </authorList>
    </citation>
    <scope>NUCLEOTIDE SEQUENCE</scope>
    <source>
        <strain evidence="2">TFB7829</strain>
    </source>
</reference>
<feature type="transmembrane region" description="Helical" evidence="1">
    <location>
        <begin position="42"/>
        <end position="60"/>
    </location>
</feature>
<feature type="transmembrane region" description="Helical" evidence="1">
    <location>
        <begin position="80"/>
        <end position="99"/>
    </location>
</feature>
<comment type="caution">
    <text evidence="2">The sequence shown here is derived from an EMBL/GenBank/DDBJ whole genome shotgun (WGS) entry which is preliminary data.</text>
</comment>
<gene>
    <name evidence="2" type="ORF">F5890DRAFT_1541751</name>
</gene>
<proteinExistence type="predicted"/>
<feature type="transmembrane region" description="Helical" evidence="1">
    <location>
        <begin position="160"/>
        <end position="181"/>
    </location>
</feature>
<evidence type="ECO:0000313" key="2">
    <source>
        <dbReference type="EMBL" id="KAJ3980399.1"/>
    </source>
</evidence>
<keyword evidence="1" id="KW-0812">Transmembrane</keyword>
<dbReference type="Proteomes" id="UP001163850">
    <property type="component" value="Unassembled WGS sequence"/>
</dbReference>
<sequence>MRATAKEIDIHKAICTFIIRLMASPLWSPAGETAAQLWYERSILAGLFLGAIGFGVHATLFFQASRSLYIHLNKGHNRLFLAYVIVVFLLSNIGNATNIRFGEMVFIDYRDYPGGPGAYFVEQSTALAAVLCNNVYICLSWFQDGLLLYRFWIIFGKRRIYLGLPVLMFIASITLSCLLIAMLSRPTLTLWSEISFQLALAYWSISISFNVLVTILICWRLLAMRRKLAKSMAQKESISPYTTVSAMLIESASLYSITGLTFLISYGVNSPVQNLWLPLLGQVQSIAPLLIILRVAEGKAWSAETGNSFVSTTINFASDNVISSKNFTPRSRTVNDTSSTRSMGSDILAGEISGIPMKKL</sequence>
<evidence type="ECO:0000256" key="1">
    <source>
        <dbReference type="SAM" id="Phobius"/>
    </source>
</evidence>
<feature type="transmembrane region" description="Helical" evidence="1">
    <location>
        <begin position="201"/>
        <end position="223"/>
    </location>
</feature>
<keyword evidence="1" id="KW-1133">Transmembrane helix</keyword>
<accession>A0AA38PRM9</accession>